<dbReference type="PANTHER" id="PTHR34824:SF1">
    <property type="entry name" value="HEAT-INDUCIBLE TRANSCRIPTION REPRESSOR HRCA"/>
    <property type="match status" value="1"/>
</dbReference>
<evidence type="ECO:0000256" key="2">
    <source>
        <dbReference type="ARBA" id="ARBA00023015"/>
    </source>
</evidence>
<proteinExistence type="inferred from homology"/>
<keyword evidence="4 5" id="KW-0804">Transcription</keyword>
<feature type="domain" description="Winged helix-turn-helix transcription repressor HrcA DNA-binding" evidence="7">
    <location>
        <begin position="1"/>
        <end position="72"/>
    </location>
</feature>
<keyword evidence="1 5" id="KW-0678">Repressor</keyword>
<evidence type="ECO:0000256" key="4">
    <source>
        <dbReference type="ARBA" id="ARBA00023163"/>
    </source>
</evidence>
<evidence type="ECO:0000313" key="8">
    <source>
        <dbReference type="EMBL" id="BBI34757.1"/>
    </source>
</evidence>
<accession>A0A3T1D9I4</accession>
<keyword evidence="9" id="KW-1185">Reference proteome</keyword>
<dbReference type="Pfam" id="PF01628">
    <property type="entry name" value="HrcA"/>
    <property type="match status" value="1"/>
</dbReference>
<organism evidence="8 9">
    <name type="scientific">Cohnella abietis</name>
    <dbReference type="NCBI Taxonomy" id="2507935"/>
    <lineage>
        <taxon>Bacteria</taxon>
        <taxon>Bacillati</taxon>
        <taxon>Bacillota</taxon>
        <taxon>Bacilli</taxon>
        <taxon>Bacillales</taxon>
        <taxon>Paenibacillaceae</taxon>
        <taxon>Cohnella</taxon>
    </lineage>
</organism>
<dbReference type="Gene3D" id="3.30.390.60">
    <property type="entry name" value="Heat-inducible transcription repressor hrca homolog, domain 3"/>
    <property type="match status" value="1"/>
</dbReference>
<evidence type="ECO:0000313" key="9">
    <source>
        <dbReference type="Proteomes" id="UP000289856"/>
    </source>
</evidence>
<dbReference type="Gene3D" id="1.10.10.10">
    <property type="entry name" value="Winged helix-like DNA-binding domain superfamily/Winged helix DNA-binding domain"/>
    <property type="match status" value="1"/>
</dbReference>
<evidence type="ECO:0000256" key="3">
    <source>
        <dbReference type="ARBA" id="ARBA00023016"/>
    </source>
</evidence>
<dbReference type="OrthoDB" id="9783139at2"/>
<dbReference type="InterPro" id="IPR029016">
    <property type="entry name" value="GAF-like_dom_sf"/>
</dbReference>
<keyword evidence="2 5" id="KW-0805">Transcription regulation</keyword>
<dbReference type="GO" id="GO:0045892">
    <property type="term" value="P:negative regulation of DNA-templated transcription"/>
    <property type="evidence" value="ECO:0007669"/>
    <property type="project" value="UniProtKB-UniRule"/>
</dbReference>
<dbReference type="InterPro" id="IPR005104">
    <property type="entry name" value="WHTH_HrcA_DNA-bd"/>
</dbReference>
<dbReference type="InterPro" id="IPR036390">
    <property type="entry name" value="WH_DNA-bd_sf"/>
</dbReference>
<evidence type="ECO:0000259" key="6">
    <source>
        <dbReference type="Pfam" id="PF01628"/>
    </source>
</evidence>
<reference evidence="8 9" key="1">
    <citation type="submission" date="2019-01" db="EMBL/GenBank/DDBJ databases">
        <title>Complete genome sequence of Cohnella hallensis HS21 isolated from Korean fir (Abies koreana) rhizospheric soil.</title>
        <authorList>
            <person name="Jiang L."/>
            <person name="Kang S.W."/>
            <person name="Kim S."/>
            <person name="Jung J."/>
            <person name="Kim C.Y."/>
            <person name="Kim D.H."/>
            <person name="Kim S.W."/>
            <person name="Lee J."/>
        </authorList>
    </citation>
    <scope>NUCLEOTIDE SEQUENCE [LARGE SCALE GENOMIC DNA]</scope>
    <source>
        <strain evidence="8 9">HS21</strain>
    </source>
</reference>
<dbReference type="KEGG" id="cohn:KCTCHS21_41560"/>
<evidence type="ECO:0000259" key="7">
    <source>
        <dbReference type="Pfam" id="PF03444"/>
    </source>
</evidence>
<dbReference type="HAMAP" id="MF_00081">
    <property type="entry name" value="HrcA"/>
    <property type="match status" value="1"/>
</dbReference>
<comment type="function">
    <text evidence="5">Negative regulator of class I heat shock genes (grpE-dnaK-dnaJ and groELS operons). Prevents heat-shock induction of these operons.</text>
</comment>
<dbReference type="Proteomes" id="UP000289856">
    <property type="component" value="Chromosome"/>
</dbReference>
<comment type="similarity">
    <text evidence="5">Belongs to the HrcA family.</text>
</comment>
<protein>
    <recommendedName>
        <fullName evidence="5">Heat-inducible transcription repressor HrcA</fullName>
    </recommendedName>
</protein>
<feature type="domain" description="Heat-inducible transcription repressor HrcA C-terminal" evidence="6">
    <location>
        <begin position="105"/>
        <end position="323"/>
    </location>
</feature>
<dbReference type="InterPro" id="IPR002571">
    <property type="entry name" value="HrcA"/>
</dbReference>
<dbReference type="SUPFAM" id="SSF55781">
    <property type="entry name" value="GAF domain-like"/>
    <property type="match status" value="1"/>
</dbReference>
<keyword evidence="3 5" id="KW-0346">Stress response</keyword>
<gene>
    <name evidence="5 8" type="primary">hrcA</name>
    <name evidence="8" type="ORF">KCTCHS21_41560</name>
</gene>
<dbReference type="PIRSF" id="PIRSF005485">
    <property type="entry name" value="HrcA"/>
    <property type="match status" value="1"/>
</dbReference>
<dbReference type="NCBIfam" id="TIGR00331">
    <property type="entry name" value="hrcA"/>
    <property type="match status" value="1"/>
</dbReference>
<dbReference type="InterPro" id="IPR036388">
    <property type="entry name" value="WH-like_DNA-bd_sf"/>
</dbReference>
<dbReference type="EMBL" id="AP019400">
    <property type="protein sequence ID" value="BBI34757.1"/>
    <property type="molecule type" value="Genomic_DNA"/>
</dbReference>
<name>A0A3T1D9I4_9BACL</name>
<sequence>MLSERQRMILSAIVDDYIRSAEPVGSRSISKRGDVTFSPATIRNEMADLEELGLLEQPHTSAGRIPSIKGYRYYVDHLVTLDGAGDQDVRKLRTFFAEKMNHWEGVIGHASTILSQLTNYTSIVLGPEMFSTTLKHFQLIPINDVSAVAIIVANTGHVEHRTISIPDGISMDDMSKIVNLLNEKLTGVPFYRVKSVLHSEIAKELSRYIDHCEDILTLLEKTITEEQEPKVFLSGASNMLTQPEFKDVDKAKSILGMLEETQLLMQLFQSNPNGGIQVKIGTENAMEAINQCSLITATYSYEGQSLGTIGILGPTRMEYGKVINLLNYLSKDIALLMSRWYK</sequence>
<evidence type="ECO:0000256" key="5">
    <source>
        <dbReference type="HAMAP-Rule" id="MF_00081"/>
    </source>
</evidence>
<dbReference type="Pfam" id="PF03444">
    <property type="entry name" value="WHD_HrcA"/>
    <property type="match status" value="1"/>
</dbReference>
<dbReference type="InterPro" id="IPR023120">
    <property type="entry name" value="WHTH_transcript_rep_HrcA_IDD"/>
</dbReference>
<dbReference type="GO" id="GO:0003677">
    <property type="term" value="F:DNA binding"/>
    <property type="evidence" value="ECO:0007669"/>
    <property type="project" value="InterPro"/>
</dbReference>
<dbReference type="AlphaFoldDB" id="A0A3T1D9I4"/>
<dbReference type="PANTHER" id="PTHR34824">
    <property type="entry name" value="HEAT-INDUCIBLE TRANSCRIPTION REPRESSOR HRCA"/>
    <property type="match status" value="1"/>
</dbReference>
<dbReference type="Gene3D" id="3.30.450.40">
    <property type="match status" value="1"/>
</dbReference>
<dbReference type="InterPro" id="IPR021153">
    <property type="entry name" value="HrcA_C"/>
</dbReference>
<dbReference type="SUPFAM" id="SSF46785">
    <property type="entry name" value="Winged helix' DNA-binding domain"/>
    <property type="match status" value="1"/>
</dbReference>
<dbReference type="RefSeq" id="WP_130612596.1">
    <property type="nucleotide sequence ID" value="NZ_AP019400.1"/>
</dbReference>
<evidence type="ECO:0000256" key="1">
    <source>
        <dbReference type="ARBA" id="ARBA00022491"/>
    </source>
</evidence>